<evidence type="ECO:0000313" key="2">
    <source>
        <dbReference type="Proteomes" id="UP000827872"/>
    </source>
</evidence>
<comment type="caution">
    <text evidence="1">The sequence shown here is derived from an EMBL/GenBank/DDBJ whole genome shotgun (WGS) entry which is preliminary data.</text>
</comment>
<evidence type="ECO:0000313" key="1">
    <source>
        <dbReference type="EMBL" id="KAH8007149.1"/>
    </source>
</evidence>
<dbReference type="EMBL" id="CM037619">
    <property type="protein sequence ID" value="KAH8007149.1"/>
    <property type="molecule type" value="Genomic_DNA"/>
</dbReference>
<keyword evidence="2" id="KW-1185">Reference proteome</keyword>
<accession>A0ACB8FP48</accession>
<gene>
    <name evidence="1" type="ORF">K3G42_017561</name>
</gene>
<sequence length="221" mass="23783">MLISGASVAATPQPHVRALEPLGKVQRALEEPETAVEPAVEPAAEPGLAAETETAATTSGALVAATPLLQTRPPESPSGGVRWNWVRLGQEPRMRVKLEATALTGQTEPAMSGSGTSFEQIDSGAVESTIAPDRPDWENRESGASQDAEHMTSSIFTVQHFRCLFSLFKTQLTVDGDLRTGISTFETREEWQWPSNCCAVCPVICLSSSPIFSPWSYVLAR</sequence>
<proteinExistence type="predicted"/>
<protein>
    <submittedName>
        <fullName evidence="1">Uncharacterized protein</fullName>
    </submittedName>
</protein>
<name>A0ACB8FP48_9SAUR</name>
<organism evidence="1 2">
    <name type="scientific">Sphaerodactylus townsendi</name>
    <dbReference type="NCBI Taxonomy" id="933632"/>
    <lineage>
        <taxon>Eukaryota</taxon>
        <taxon>Metazoa</taxon>
        <taxon>Chordata</taxon>
        <taxon>Craniata</taxon>
        <taxon>Vertebrata</taxon>
        <taxon>Euteleostomi</taxon>
        <taxon>Lepidosauria</taxon>
        <taxon>Squamata</taxon>
        <taxon>Bifurcata</taxon>
        <taxon>Gekkota</taxon>
        <taxon>Sphaerodactylidae</taxon>
        <taxon>Sphaerodactylus</taxon>
    </lineage>
</organism>
<dbReference type="Proteomes" id="UP000827872">
    <property type="component" value="Linkage Group LG06"/>
</dbReference>
<reference evidence="1" key="1">
    <citation type="submission" date="2021-08" db="EMBL/GenBank/DDBJ databases">
        <title>The first chromosome-level gecko genome reveals the dynamic sex chromosomes of Neotropical dwarf geckos (Sphaerodactylidae: Sphaerodactylus).</title>
        <authorList>
            <person name="Pinto B.J."/>
            <person name="Keating S.E."/>
            <person name="Gamble T."/>
        </authorList>
    </citation>
    <scope>NUCLEOTIDE SEQUENCE</scope>
    <source>
        <strain evidence="1">TG3544</strain>
    </source>
</reference>